<feature type="binding site" evidence="9">
    <location>
        <position position="123"/>
    </location>
    <ligand>
        <name>ATP</name>
        <dbReference type="ChEBI" id="CHEBI:30616"/>
    </ligand>
</feature>
<feature type="disulfide bond" description="Alternate" evidence="9">
    <location>
        <begin position="99"/>
        <end position="196"/>
    </location>
</feature>
<dbReference type="InterPro" id="IPR046884">
    <property type="entry name" value="MnmA-like_central"/>
</dbReference>
<keyword evidence="5 9" id="KW-0067">ATP-binding</keyword>
<dbReference type="Pfam" id="PF20259">
    <property type="entry name" value="tRNA_Me_trans_M"/>
    <property type="match status" value="1"/>
</dbReference>
<dbReference type="InterPro" id="IPR014729">
    <property type="entry name" value="Rossmann-like_a/b/a_fold"/>
</dbReference>
<dbReference type="GO" id="GO:0002143">
    <property type="term" value="P:tRNA wobble position uridine thiolation"/>
    <property type="evidence" value="ECO:0007669"/>
    <property type="project" value="TreeGrafter"/>
</dbReference>
<comment type="caution">
    <text evidence="12">The sequence shown here is derived from an EMBL/GenBank/DDBJ whole genome shotgun (WGS) entry which is preliminary data.</text>
</comment>
<comment type="subcellular location">
    <subcellularLocation>
        <location evidence="9">Cytoplasm</location>
    </subcellularLocation>
</comment>
<dbReference type="InterPro" id="IPR046885">
    <property type="entry name" value="MnmA-like_C"/>
</dbReference>
<dbReference type="GO" id="GO:0005524">
    <property type="term" value="F:ATP binding"/>
    <property type="evidence" value="ECO:0007669"/>
    <property type="project" value="UniProtKB-KW"/>
</dbReference>
<evidence type="ECO:0000313" key="13">
    <source>
        <dbReference type="Proteomes" id="UP000824031"/>
    </source>
</evidence>
<dbReference type="AlphaFoldDB" id="A0A9D2F3T4"/>
<comment type="function">
    <text evidence="9">Catalyzes the 2-thiolation of uridine at the wobble position (U34) of tRNA, leading to the formation of s(2)U34.</text>
</comment>
<comment type="similarity">
    <text evidence="9">Belongs to the MnmA/TRMU family.</text>
</comment>
<accession>A0A9D2F3T4</accession>
<protein>
    <recommendedName>
        <fullName evidence="9">tRNA-specific 2-thiouridylase MnmA</fullName>
        <ecNumber evidence="9">2.8.1.13</ecNumber>
    </recommendedName>
</protein>
<keyword evidence="2 9" id="KW-0808">Transferase</keyword>
<evidence type="ECO:0000256" key="8">
    <source>
        <dbReference type="ARBA" id="ARBA00051542"/>
    </source>
</evidence>
<feature type="site" description="Interaction with tRNA" evidence="9">
    <location>
        <position position="124"/>
    </location>
</feature>
<evidence type="ECO:0000256" key="7">
    <source>
        <dbReference type="ARBA" id="ARBA00023157"/>
    </source>
</evidence>
<gene>
    <name evidence="9 12" type="primary">mnmA</name>
    <name evidence="12" type="ORF">H9810_06695</name>
</gene>
<dbReference type="InterPro" id="IPR023382">
    <property type="entry name" value="MnmA-like_central_sf"/>
</dbReference>
<feature type="binding site" evidence="9">
    <location>
        <position position="42"/>
    </location>
    <ligand>
        <name>ATP</name>
        <dbReference type="ChEBI" id="CHEBI:30616"/>
    </ligand>
</feature>
<dbReference type="InterPro" id="IPR004506">
    <property type="entry name" value="MnmA-like"/>
</dbReference>
<dbReference type="EC" id="2.8.1.13" evidence="9"/>
<reference evidence="12" key="1">
    <citation type="journal article" date="2021" name="PeerJ">
        <title>Extensive microbial diversity within the chicken gut microbiome revealed by metagenomics and culture.</title>
        <authorList>
            <person name="Gilroy R."/>
            <person name="Ravi A."/>
            <person name="Getino M."/>
            <person name="Pursley I."/>
            <person name="Horton D.L."/>
            <person name="Alikhan N.F."/>
            <person name="Baker D."/>
            <person name="Gharbi K."/>
            <person name="Hall N."/>
            <person name="Watson M."/>
            <person name="Adriaenssens E.M."/>
            <person name="Foster-Nyarko E."/>
            <person name="Jarju S."/>
            <person name="Secka A."/>
            <person name="Antonio M."/>
            <person name="Oren A."/>
            <person name="Chaudhuri R.R."/>
            <person name="La Ragione R."/>
            <person name="Hildebrand F."/>
            <person name="Pallen M.J."/>
        </authorList>
    </citation>
    <scope>NUCLEOTIDE SEQUENCE</scope>
    <source>
        <strain evidence="12">3436</strain>
    </source>
</reference>
<keyword evidence="9" id="KW-0963">Cytoplasm</keyword>
<dbReference type="Pfam" id="PF03054">
    <property type="entry name" value="tRNA_Me_trans"/>
    <property type="match status" value="1"/>
</dbReference>
<reference evidence="12" key="2">
    <citation type="submission" date="2021-04" db="EMBL/GenBank/DDBJ databases">
        <authorList>
            <person name="Gilroy R."/>
        </authorList>
    </citation>
    <scope>NUCLEOTIDE SEQUENCE</scope>
    <source>
        <strain evidence="12">3436</strain>
    </source>
</reference>
<dbReference type="PANTHER" id="PTHR11933">
    <property type="entry name" value="TRNA 5-METHYLAMINOMETHYL-2-THIOURIDYLATE -METHYLTRANSFERASE"/>
    <property type="match status" value="1"/>
</dbReference>
<dbReference type="CDD" id="cd01998">
    <property type="entry name" value="MnmA_TRMU-like"/>
    <property type="match status" value="1"/>
</dbReference>
<keyword evidence="1 9" id="KW-0820">tRNA-binding</keyword>
<feature type="domain" description="tRNA-specific 2-thiouridylase MnmA-like C-terminal" evidence="10">
    <location>
        <begin position="290"/>
        <end position="344"/>
    </location>
</feature>
<feature type="active site" description="Nucleophile" evidence="9">
    <location>
        <position position="99"/>
    </location>
</feature>
<organism evidence="12 13">
    <name type="scientific">Candidatus Gemmiger excrementavium</name>
    <dbReference type="NCBI Taxonomy" id="2838608"/>
    <lineage>
        <taxon>Bacteria</taxon>
        <taxon>Bacillati</taxon>
        <taxon>Bacillota</taxon>
        <taxon>Clostridia</taxon>
        <taxon>Eubacteriales</taxon>
        <taxon>Gemmiger</taxon>
    </lineage>
</organism>
<feature type="site" description="Interaction with tRNA" evidence="9">
    <location>
        <position position="328"/>
    </location>
</feature>
<dbReference type="Gene3D" id="3.40.50.620">
    <property type="entry name" value="HUPs"/>
    <property type="match status" value="1"/>
</dbReference>
<keyword evidence="3 9" id="KW-0819">tRNA processing</keyword>
<evidence type="ECO:0000256" key="6">
    <source>
        <dbReference type="ARBA" id="ARBA00022884"/>
    </source>
</evidence>
<feature type="binding site" evidence="9">
    <location>
        <begin position="16"/>
        <end position="23"/>
    </location>
    <ligand>
        <name>ATP</name>
        <dbReference type="ChEBI" id="CHEBI:30616"/>
    </ligand>
</feature>
<evidence type="ECO:0000259" key="11">
    <source>
        <dbReference type="Pfam" id="PF20259"/>
    </source>
</evidence>
<evidence type="ECO:0000256" key="5">
    <source>
        <dbReference type="ARBA" id="ARBA00022840"/>
    </source>
</evidence>
<evidence type="ECO:0000256" key="2">
    <source>
        <dbReference type="ARBA" id="ARBA00022679"/>
    </source>
</evidence>
<evidence type="ECO:0000256" key="9">
    <source>
        <dbReference type="HAMAP-Rule" id="MF_00144"/>
    </source>
</evidence>
<comment type="caution">
    <text evidence="9">Lacks conserved residue(s) required for the propagation of feature annotation.</text>
</comment>
<feature type="region of interest" description="Interaction with tRNA" evidence="9">
    <location>
        <begin position="146"/>
        <end position="148"/>
    </location>
</feature>
<dbReference type="Proteomes" id="UP000824031">
    <property type="component" value="Unassembled WGS sequence"/>
</dbReference>
<dbReference type="SUPFAM" id="SSF52402">
    <property type="entry name" value="Adenine nucleotide alpha hydrolases-like"/>
    <property type="match status" value="1"/>
</dbReference>
<dbReference type="Pfam" id="PF20258">
    <property type="entry name" value="tRNA_Me_trans_C"/>
    <property type="match status" value="1"/>
</dbReference>
<sequence>MDGFNTFEKQDKLLIGMSGGVDSSVAVRILQEQGFAVQGAVIRFSPAHDAAVQAAEDAAKSLGIPLHIIDAGAAFEEHVVRPFCESYCAGRTPNPCIRCNPLVKFRLLADKADELGCSFIATGHYARVVVCEDGLSRIAIPESAARDQSYMLYRLPQDILARLVLPLGEFEKDDVREMARELGLSCADAPDSMEICFIPDGDYSSFIRGRGFTPKSGRFIGPQGEDLGPHAGVDHYTVGQRKGLGIAAGRPLFVKAILPCGDIQLAETGQEYSNRLTINDPATPDGKPLPPGEYLVKIRSAAKPVPCAYNGQGSVTFPEPVRAPAPGQSAVFYRSGLVCGGGIIDTTE</sequence>
<keyword evidence="6 9" id="KW-0694">RNA-binding</keyword>
<feature type="active site" description="Cysteine persulfide intermediate" evidence="9">
    <location>
        <position position="196"/>
    </location>
</feature>
<dbReference type="PANTHER" id="PTHR11933:SF5">
    <property type="entry name" value="MITOCHONDRIAL TRNA-SPECIFIC 2-THIOURIDYLASE 1"/>
    <property type="match status" value="1"/>
</dbReference>
<dbReference type="Gene3D" id="2.40.30.10">
    <property type="entry name" value="Translation factors"/>
    <property type="match status" value="1"/>
</dbReference>
<dbReference type="GO" id="GO:0103016">
    <property type="term" value="F:tRNA-uridine 2-sulfurtransferase activity"/>
    <property type="evidence" value="ECO:0007669"/>
    <property type="project" value="UniProtKB-EC"/>
</dbReference>
<dbReference type="NCBIfam" id="NF001138">
    <property type="entry name" value="PRK00143.1"/>
    <property type="match status" value="1"/>
</dbReference>
<evidence type="ECO:0000256" key="4">
    <source>
        <dbReference type="ARBA" id="ARBA00022741"/>
    </source>
</evidence>
<evidence type="ECO:0000256" key="1">
    <source>
        <dbReference type="ARBA" id="ARBA00022555"/>
    </source>
</evidence>
<name>A0A9D2F3T4_9FIRM</name>
<dbReference type="NCBIfam" id="TIGR00420">
    <property type="entry name" value="trmU"/>
    <property type="match status" value="1"/>
</dbReference>
<dbReference type="EMBL" id="DXBO01000099">
    <property type="protein sequence ID" value="HIZ48385.1"/>
    <property type="molecule type" value="Genomic_DNA"/>
</dbReference>
<keyword evidence="4 9" id="KW-0547">Nucleotide-binding</keyword>
<comment type="catalytic activity">
    <reaction evidence="8 9">
        <text>S-sulfanyl-L-cysteinyl-[protein] + uridine(34) in tRNA + AH2 + ATP = 2-thiouridine(34) in tRNA + L-cysteinyl-[protein] + A + AMP + diphosphate + H(+)</text>
        <dbReference type="Rhea" id="RHEA:47032"/>
        <dbReference type="Rhea" id="RHEA-COMP:10131"/>
        <dbReference type="Rhea" id="RHEA-COMP:11726"/>
        <dbReference type="Rhea" id="RHEA-COMP:11727"/>
        <dbReference type="Rhea" id="RHEA-COMP:11728"/>
        <dbReference type="ChEBI" id="CHEBI:13193"/>
        <dbReference type="ChEBI" id="CHEBI:15378"/>
        <dbReference type="ChEBI" id="CHEBI:17499"/>
        <dbReference type="ChEBI" id="CHEBI:29950"/>
        <dbReference type="ChEBI" id="CHEBI:30616"/>
        <dbReference type="ChEBI" id="CHEBI:33019"/>
        <dbReference type="ChEBI" id="CHEBI:61963"/>
        <dbReference type="ChEBI" id="CHEBI:65315"/>
        <dbReference type="ChEBI" id="CHEBI:87170"/>
        <dbReference type="ChEBI" id="CHEBI:456215"/>
        <dbReference type="EC" id="2.8.1.13"/>
    </reaction>
</comment>
<feature type="domain" description="tRNA-specific 2-thiouridylase MnmA-like central" evidence="11">
    <location>
        <begin position="213"/>
        <end position="257"/>
    </location>
</feature>
<proteinExistence type="inferred from homology"/>
<keyword evidence="7 9" id="KW-1015">Disulfide bond</keyword>
<dbReference type="HAMAP" id="MF_00144">
    <property type="entry name" value="tRNA_thiouridyl_MnmA"/>
    <property type="match status" value="1"/>
</dbReference>
<dbReference type="GO" id="GO:0000049">
    <property type="term" value="F:tRNA binding"/>
    <property type="evidence" value="ECO:0007669"/>
    <property type="project" value="UniProtKB-KW"/>
</dbReference>
<evidence type="ECO:0000313" key="12">
    <source>
        <dbReference type="EMBL" id="HIZ48385.1"/>
    </source>
</evidence>
<evidence type="ECO:0000256" key="3">
    <source>
        <dbReference type="ARBA" id="ARBA00022694"/>
    </source>
</evidence>
<dbReference type="GO" id="GO:0005737">
    <property type="term" value="C:cytoplasm"/>
    <property type="evidence" value="ECO:0007669"/>
    <property type="project" value="UniProtKB-SubCell"/>
</dbReference>
<evidence type="ECO:0000259" key="10">
    <source>
        <dbReference type="Pfam" id="PF20258"/>
    </source>
</evidence>
<dbReference type="Gene3D" id="2.30.30.280">
    <property type="entry name" value="Adenine nucleotide alpha hydrolases-like domains"/>
    <property type="match status" value="1"/>
</dbReference>